<organism evidence="3 4">
    <name type="scientific">Desulfosarcina ovata subsp. sediminis</name>
    <dbReference type="NCBI Taxonomy" id="885957"/>
    <lineage>
        <taxon>Bacteria</taxon>
        <taxon>Pseudomonadati</taxon>
        <taxon>Thermodesulfobacteriota</taxon>
        <taxon>Desulfobacteria</taxon>
        <taxon>Desulfobacterales</taxon>
        <taxon>Desulfosarcinaceae</taxon>
        <taxon>Desulfosarcina</taxon>
    </lineage>
</organism>
<dbReference type="Proteomes" id="UP000425960">
    <property type="component" value="Chromosome"/>
</dbReference>
<evidence type="ECO:0000313" key="4">
    <source>
        <dbReference type="Proteomes" id="UP000425960"/>
    </source>
</evidence>
<evidence type="ECO:0008006" key="5">
    <source>
        <dbReference type="Google" id="ProtNLM"/>
    </source>
</evidence>
<evidence type="ECO:0000313" key="3">
    <source>
        <dbReference type="EMBL" id="BBO86551.1"/>
    </source>
</evidence>
<sequence length="228" mass="24543">MKNKKLPIVLGAILLIITAFCTSATASPYTDFDFEDITFWVGEGENQAAFVVQWSDGDDTTCLAWGYRWDGDARAEDMIVALAGSGSTDGGRYPGDLDGADNRLYVSLHWWSDYNAYTLSGLGYDLDNDGFATDDPDDLYMSGWTSGYWSYWLSDDGSEWDYSGVGLSGRVLSDGSWDGWNFSGGGYGSGEGPGTPVAAQAPVPVLATVWLLGSGLLGLVGIRRRAKS</sequence>
<feature type="signal peptide" evidence="2">
    <location>
        <begin position="1"/>
        <end position="26"/>
    </location>
</feature>
<dbReference type="KEGG" id="dov:DSCO28_71170"/>
<reference evidence="3 4" key="1">
    <citation type="submission" date="2019-11" db="EMBL/GenBank/DDBJ databases">
        <title>Comparative genomics of hydrocarbon-degrading Desulfosarcina strains.</title>
        <authorList>
            <person name="Watanabe M."/>
            <person name="Kojima H."/>
            <person name="Fukui M."/>
        </authorList>
    </citation>
    <scope>NUCLEOTIDE SEQUENCE [LARGE SCALE GENOMIC DNA]</scope>
    <source>
        <strain evidence="3 4">28bB2T</strain>
    </source>
</reference>
<keyword evidence="1" id="KW-0812">Transmembrane</keyword>
<gene>
    <name evidence="3" type="ORF">DSCO28_71170</name>
</gene>
<name>A0A5K8A280_9BACT</name>
<accession>A0A5K8A280</accession>
<keyword evidence="1" id="KW-1133">Transmembrane helix</keyword>
<keyword evidence="1" id="KW-0472">Membrane</keyword>
<proteinExistence type="predicted"/>
<evidence type="ECO:0000256" key="1">
    <source>
        <dbReference type="SAM" id="Phobius"/>
    </source>
</evidence>
<feature type="transmembrane region" description="Helical" evidence="1">
    <location>
        <begin position="203"/>
        <end position="222"/>
    </location>
</feature>
<dbReference type="EMBL" id="AP021876">
    <property type="protein sequence ID" value="BBO86551.1"/>
    <property type="molecule type" value="Genomic_DNA"/>
</dbReference>
<evidence type="ECO:0000256" key="2">
    <source>
        <dbReference type="SAM" id="SignalP"/>
    </source>
</evidence>
<keyword evidence="2" id="KW-0732">Signal</keyword>
<dbReference type="AlphaFoldDB" id="A0A5K8A280"/>
<feature type="chain" id="PRO_5024282500" description="PEP-CTERM protein-sorting domain-containing protein" evidence="2">
    <location>
        <begin position="27"/>
        <end position="228"/>
    </location>
</feature>
<protein>
    <recommendedName>
        <fullName evidence="5">PEP-CTERM protein-sorting domain-containing protein</fullName>
    </recommendedName>
</protein>